<dbReference type="InterPro" id="IPR013155">
    <property type="entry name" value="M/V/L/I-tRNA-synth_anticd-bd"/>
</dbReference>
<evidence type="ECO:0000259" key="14">
    <source>
        <dbReference type="Pfam" id="PF00133"/>
    </source>
</evidence>
<evidence type="ECO:0000256" key="7">
    <source>
        <dbReference type="ARBA" id="ARBA00022917"/>
    </source>
</evidence>
<dbReference type="GO" id="GO:0005829">
    <property type="term" value="C:cytosol"/>
    <property type="evidence" value="ECO:0007669"/>
    <property type="project" value="TreeGrafter"/>
</dbReference>
<dbReference type="SUPFAM" id="SSF52374">
    <property type="entry name" value="Nucleotidylyl transferase"/>
    <property type="match status" value="1"/>
</dbReference>
<dbReference type="InterPro" id="IPR002303">
    <property type="entry name" value="Valyl-tRNA_ligase"/>
</dbReference>
<evidence type="ECO:0000256" key="11">
    <source>
        <dbReference type="ARBA" id="ARBA00055630"/>
    </source>
</evidence>
<evidence type="ECO:0000256" key="12">
    <source>
        <dbReference type="ARBA" id="ARBA00061452"/>
    </source>
</evidence>
<comment type="catalytic activity">
    <reaction evidence="10">
        <text>tRNA(Val) + L-valine + ATP = L-valyl-tRNA(Val) + AMP + diphosphate</text>
        <dbReference type="Rhea" id="RHEA:10704"/>
        <dbReference type="Rhea" id="RHEA-COMP:9672"/>
        <dbReference type="Rhea" id="RHEA-COMP:9708"/>
        <dbReference type="ChEBI" id="CHEBI:30616"/>
        <dbReference type="ChEBI" id="CHEBI:33019"/>
        <dbReference type="ChEBI" id="CHEBI:57762"/>
        <dbReference type="ChEBI" id="CHEBI:78442"/>
        <dbReference type="ChEBI" id="CHEBI:78537"/>
        <dbReference type="ChEBI" id="CHEBI:456215"/>
        <dbReference type="EC" id="6.1.1.9"/>
    </reaction>
</comment>
<evidence type="ECO:0000256" key="3">
    <source>
        <dbReference type="ARBA" id="ARBA00022490"/>
    </source>
</evidence>
<dbReference type="EC" id="6.1.1.9" evidence="2 13"/>
<evidence type="ECO:0000256" key="4">
    <source>
        <dbReference type="ARBA" id="ARBA00022598"/>
    </source>
</evidence>
<dbReference type="Gene3D" id="1.10.730.10">
    <property type="entry name" value="Isoleucyl-tRNA Synthetase, Domain 1"/>
    <property type="match status" value="1"/>
</dbReference>
<dbReference type="GO" id="GO:0006438">
    <property type="term" value="P:valyl-tRNA aminoacylation"/>
    <property type="evidence" value="ECO:0007669"/>
    <property type="project" value="UniProtKB-UniRule"/>
</dbReference>
<keyword evidence="7" id="KW-0648">Protein biosynthesis</keyword>
<name>D2EEQ2_PARA4</name>
<protein>
    <recommendedName>
        <fullName evidence="9 13">Valine--tRNA ligase</fullName>
        <ecNumber evidence="2 13">6.1.1.9</ecNumber>
    </recommendedName>
</protein>
<evidence type="ECO:0000313" key="16">
    <source>
        <dbReference type="EMBL" id="EEZ93270.1"/>
    </source>
</evidence>
<dbReference type="Gene3D" id="3.40.50.620">
    <property type="entry name" value="HUPs"/>
    <property type="match status" value="2"/>
</dbReference>
<comment type="subcellular location">
    <subcellularLocation>
        <location evidence="1">Cytoplasm</location>
    </subcellularLocation>
</comment>
<feature type="domain" description="Aminoacyl-tRNA synthetase class Ia" evidence="14">
    <location>
        <begin position="37"/>
        <end position="565"/>
    </location>
</feature>
<evidence type="ECO:0000256" key="5">
    <source>
        <dbReference type="ARBA" id="ARBA00022741"/>
    </source>
</evidence>
<dbReference type="Proteomes" id="UP000009375">
    <property type="component" value="Unassembled WGS sequence"/>
</dbReference>
<dbReference type="NCBIfam" id="NF009687">
    <property type="entry name" value="PRK13208.1"/>
    <property type="match status" value="1"/>
</dbReference>
<dbReference type="InterPro" id="IPR002300">
    <property type="entry name" value="aa-tRNA-synth_Ia"/>
</dbReference>
<dbReference type="EMBL" id="GG730040">
    <property type="protein sequence ID" value="EEZ93270.1"/>
    <property type="molecule type" value="Genomic_DNA"/>
</dbReference>
<sequence length="782" mass="90876">MTESTDIFEENKNWNRKLEKDTAEKLISLKWDFSPYTEKEIFSTDAPPPYTSGRPWHLGAAAQYSKIDTIARSQRMLGKEVLFPVGMDRNGIPVERYAEKKYGIRMRDTPREKFLEICKTSLDELEKEMFDILNSFAYSADFDNVYRTDSKEYRTLTQSTFIEMWKKGQIIRGTRPSNYCIDCGTTIADAEIEYKTIDTNLVYFYFKIKDSDQKILVASTRPELLGACSAILVNPEDERFKDLFNKTAITPLYNQEVKIIPHSYAKADFGSGAIMICSYGDYNDVMIIKELQLPENIIVDTNGRMKEKAGAKLNNLKVNEARKEIISMLQEGGYVEKIEKIQHRTPLCERSKTPIEIIPLDEYYLKVTDIKDKLEELAYQLKIIPEQHKQILLNWLKVSADWPISRRRYYGTEIPLWYCNNCKEPYLPEEGEYYQPWKDNPPGNPTCKKCGGKEFTGDERTFDTWMDSSVSALYVTKYLYDKNFYEKTYPLSLRTQGIDIIRTWLNYSILRCYQLTGKLPWEKAWIDGMGLDEHGEKMAKSKGNGIDPTIVIEKYGADAFRFWATSEALPGSNFLFSESRLQGSAKFLTKLWNVARLINQFGEPKEIAEKDLNESDKWIINYTEKLTEECIKGYEELNSFIPANRIREFIWNVFAPHYIELVKARAYGEGFSDDEKNSAIYTLNYVLKRVLLLMAPITPFITHTLWSILYKGEAIHYLSIPKAKEYNNQILLLGDKIMEFDSMIWNNTKEKGVSLREPITINIPAELKPFEKDLIMMHNINK</sequence>
<evidence type="ECO:0000256" key="6">
    <source>
        <dbReference type="ARBA" id="ARBA00022840"/>
    </source>
</evidence>
<keyword evidence="4" id="KW-0436">Ligase</keyword>
<dbReference type="PANTHER" id="PTHR11946">
    <property type="entry name" value="VALYL-TRNA SYNTHETASES"/>
    <property type="match status" value="1"/>
</dbReference>
<evidence type="ECO:0000256" key="8">
    <source>
        <dbReference type="ARBA" id="ARBA00023146"/>
    </source>
</evidence>
<evidence type="ECO:0000256" key="2">
    <source>
        <dbReference type="ARBA" id="ARBA00013169"/>
    </source>
</evidence>
<dbReference type="InterPro" id="IPR009008">
    <property type="entry name" value="Val/Leu/Ile-tRNA-synth_edit"/>
</dbReference>
<evidence type="ECO:0000256" key="10">
    <source>
        <dbReference type="ARBA" id="ARBA00047552"/>
    </source>
</evidence>
<dbReference type="AlphaFoldDB" id="D2EEQ2"/>
<gene>
    <name evidence="16" type="ORF">BJBARM4_0205</name>
</gene>
<dbReference type="SUPFAM" id="SSF47323">
    <property type="entry name" value="Anticodon-binding domain of a subclass of class I aminoacyl-tRNA synthetases"/>
    <property type="match status" value="1"/>
</dbReference>
<dbReference type="FunFam" id="3.40.50.620:FF:000192">
    <property type="entry name" value="Valine--tRNA ligase"/>
    <property type="match status" value="1"/>
</dbReference>
<dbReference type="InterPro" id="IPR009080">
    <property type="entry name" value="tRNAsynth_Ia_anticodon-bd"/>
</dbReference>
<comment type="function">
    <text evidence="11">Catalyzes the attachment of valine to tRNA(Val). As ValRS can inadvertently accommodate and process structurally similar amino acids such as threonine, to avoid such errors, it has a 'posttransfer' editing activity that hydrolyzes mischarged Thr-tRNA(Val) in a tRNA-dependent manner.</text>
</comment>
<proteinExistence type="inferred from homology"/>
<accession>D2EEQ2</accession>
<dbReference type="Pfam" id="PF00133">
    <property type="entry name" value="tRNA-synt_1"/>
    <property type="match status" value="1"/>
</dbReference>
<keyword evidence="3" id="KW-0963">Cytoplasm</keyword>
<dbReference type="Pfam" id="PF08264">
    <property type="entry name" value="Anticodon_1"/>
    <property type="match status" value="1"/>
</dbReference>
<reference evidence="16 17" key="1">
    <citation type="journal article" date="2010" name="Proc. Natl. Acad. Sci. U.S.A.">
        <title>Enigmatic, ultrasmall, uncultivated Archaea.</title>
        <authorList>
            <person name="Baker B.J."/>
            <person name="Comolli L.R."/>
            <person name="Dick G.J."/>
            <person name="Hauser L.J."/>
            <person name="Hyatt D."/>
            <person name="Dill B.D."/>
            <person name="Land M.L."/>
            <person name="Verberkmoes N.C."/>
            <person name="Hettich R.L."/>
            <person name="Banfield J.F."/>
        </authorList>
    </citation>
    <scope>NUCLEOTIDE SEQUENCE [LARGE SCALE GENOMIC DNA]</scope>
</reference>
<dbReference type="GO" id="GO:0004832">
    <property type="term" value="F:valine-tRNA ligase activity"/>
    <property type="evidence" value="ECO:0007669"/>
    <property type="project" value="UniProtKB-UniRule"/>
</dbReference>
<comment type="similarity">
    <text evidence="12">Belongs to the class-I aminoacyl-tRNA synthetase family. ValS type 2 subfamily.</text>
</comment>
<dbReference type="SUPFAM" id="SSF50677">
    <property type="entry name" value="ValRS/IleRS/LeuRS editing domain"/>
    <property type="match status" value="1"/>
</dbReference>
<evidence type="ECO:0000259" key="15">
    <source>
        <dbReference type="Pfam" id="PF08264"/>
    </source>
</evidence>
<keyword evidence="5" id="KW-0547">Nucleotide-binding</keyword>
<evidence type="ECO:0000256" key="1">
    <source>
        <dbReference type="ARBA" id="ARBA00004496"/>
    </source>
</evidence>
<evidence type="ECO:0000313" key="17">
    <source>
        <dbReference type="Proteomes" id="UP000009375"/>
    </source>
</evidence>
<dbReference type="NCBIfam" id="TIGR00422">
    <property type="entry name" value="valS"/>
    <property type="match status" value="1"/>
</dbReference>
<dbReference type="InterPro" id="IPR033705">
    <property type="entry name" value="Anticodon_Ia_Val"/>
</dbReference>
<keyword evidence="6" id="KW-0067">ATP-binding</keyword>
<dbReference type="GO" id="GO:0005524">
    <property type="term" value="F:ATP binding"/>
    <property type="evidence" value="ECO:0007669"/>
    <property type="project" value="UniProtKB-KW"/>
</dbReference>
<evidence type="ECO:0000256" key="9">
    <source>
        <dbReference type="ARBA" id="ARBA00024407"/>
    </source>
</evidence>
<dbReference type="PANTHER" id="PTHR11946:SF93">
    <property type="entry name" value="VALINE--TRNA LIGASE, CHLOROPLASTIC_MITOCHONDRIAL 2"/>
    <property type="match status" value="1"/>
</dbReference>
<evidence type="ECO:0000256" key="13">
    <source>
        <dbReference type="NCBIfam" id="TIGR00422"/>
    </source>
</evidence>
<feature type="domain" description="Methionyl/Valyl/Leucyl/Isoleucyl-tRNA synthetase anticodon-binding" evidence="15">
    <location>
        <begin position="616"/>
        <end position="761"/>
    </location>
</feature>
<dbReference type="GO" id="GO:0002161">
    <property type="term" value="F:aminoacyl-tRNA deacylase activity"/>
    <property type="evidence" value="ECO:0007669"/>
    <property type="project" value="InterPro"/>
</dbReference>
<dbReference type="PRINTS" id="PR00986">
    <property type="entry name" value="TRNASYNTHVAL"/>
</dbReference>
<keyword evidence="8 16" id="KW-0030">Aminoacyl-tRNA synthetase</keyword>
<organism evidence="16 17">
    <name type="scientific">Candidatus Parvarchaeum acidiphilum ARMAN-4</name>
    <dbReference type="NCBI Taxonomy" id="662760"/>
    <lineage>
        <taxon>Archaea</taxon>
        <taxon>Candidatus Parvarchaeota</taxon>
        <taxon>Candidatus Parvarchaeum</taxon>
    </lineage>
</organism>
<dbReference type="InterPro" id="IPR014729">
    <property type="entry name" value="Rossmann-like_a/b/a_fold"/>
</dbReference>
<dbReference type="CDD" id="cd07962">
    <property type="entry name" value="Anticodon_Ia_Val"/>
    <property type="match status" value="1"/>
</dbReference>